<keyword evidence="2" id="KW-1185">Reference proteome</keyword>
<dbReference type="InterPro" id="IPR021866">
    <property type="entry name" value="SpoIIAA-like"/>
</dbReference>
<gene>
    <name evidence="1" type="ORF">ATO11_09520</name>
</gene>
<evidence type="ECO:0008006" key="3">
    <source>
        <dbReference type="Google" id="ProtNLM"/>
    </source>
</evidence>
<dbReference type="InterPro" id="IPR036513">
    <property type="entry name" value="STAS_dom_sf"/>
</dbReference>
<name>A0A0L1JP01_9RHOB</name>
<sequence>MIAITKPSPNRLNLHISGTLDAETMRKTLDDFIAKSEGVENGTLLYTIPAMAWPTFGAIAVEFARLPELFRLLKHYRKCAVLSDAGWIKTIAELEGAVLPGIEIKGFNLSETKAAEAWLAAPGD</sequence>
<proteinExistence type="predicted"/>
<organism evidence="1 2">
    <name type="scientific">Pseudaestuariivita atlantica</name>
    <dbReference type="NCBI Taxonomy" id="1317121"/>
    <lineage>
        <taxon>Bacteria</taxon>
        <taxon>Pseudomonadati</taxon>
        <taxon>Pseudomonadota</taxon>
        <taxon>Alphaproteobacteria</taxon>
        <taxon>Rhodobacterales</taxon>
        <taxon>Paracoccaceae</taxon>
        <taxon>Pseudaestuariivita</taxon>
    </lineage>
</organism>
<dbReference type="Proteomes" id="UP000036938">
    <property type="component" value="Unassembled WGS sequence"/>
</dbReference>
<dbReference type="Gene3D" id="3.40.50.10600">
    <property type="entry name" value="SpoIIaa-like domains"/>
    <property type="match status" value="1"/>
</dbReference>
<comment type="caution">
    <text evidence="1">The sequence shown here is derived from an EMBL/GenBank/DDBJ whole genome shotgun (WGS) entry which is preliminary data.</text>
</comment>
<evidence type="ECO:0000313" key="1">
    <source>
        <dbReference type="EMBL" id="KNG93461.1"/>
    </source>
</evidence>
<dbReference type="OrthoDB" id="7619266at2"/>
<dbReference type="RefSeq" id="WP_050530643.1">
    <property type="nucleotide sequence ID" value="NZ_AQQZ01000004.1"/>
</dbReference>
<accession>A0A0L1JP01</accession>
<dbReference type="SUPFAM" id="SSF52091">
    <property type="entry name" value="SpoIIaa-like"/>
    <property type="match status" value="1"/>
</dbReference>
<protein>
    <recommendedName>
        <fullName evidence="3">STAS/SEC14 domain-containing protein</fullName>
    </recommendedName>
</protein>
<dbReference type="AlphaFoldDB" id="A0A0L1JP01"/>
<dbReference type="Pfam" id="PF11964">
    <property type="entry name" value="SpoIIAA-like"/>
    <property type="match status" value="1"/>
</dbReference>
<dbReference type="InterPro" id="IPR038396">
    <property type="entry name" value="SpoIIAA-like_sf"/>
</dbReference>
<evidence type="ECO:0000313" key="2">
    <source>
        <dbReference type="Proteomes" id="UP000036938"/>
    </source>
</evidence>
<dbReference type="STRING" id="1317121.ATO11_09520"/>
<reference evidence="1 2" key="1">
    <citation type="journal article" date="2015" name="Int. J. Syst. Evol. Microbiol.">
        <title>Aestuariivita atlantica sp. nov., isolated from deep sea sediment of the Atlantic Ocean.</title>
        <authorList>
            <person name="Li G."/>
            <person name="Lai Q."/>
            <person name="Du Y."/>
            <person name="Liu X."/>
            <person name="Sun F."/>
            <person name="Shao Z."/>
        </authorList>
    </citation>
    <scope>NUCLEOTIDE SEQUENCE [LARGE SCALE GENOMIC DNA]</scope>
    <source>
        <strain evidence="1 2">22II-S11-z3</strain>
    </source>
</reference>
<dbReference type="EMBL" id="AQQZ01000004">
    <property type="protein sequence ID" value="KNG93461.1"/>
    <property type="molecule type" value="Genomic_DNA"/>
</dbReference>